<dbReference type="InterPro" id="IPR036513">
    <property type="entry name" value="STAS_dom_sf"/>
</dbReference>
<dbReference type="Pfam" id="PF13581">
    <property type="entry name" value="HATPase_c_2"/>
    <property type="match status" value="1"/>
</dbReference>
<dbReference type="GO" id="GO:0004674">
    <property type="term" value="F:protein serine/threonine kinase activity"/>
    <property type="evidence" value="ECO:0007669"/>
    <property type="project" value="UniProtKB-KW"/>
</dbReference>
<feature type="domain" description="STAS" evidence="2">
    <location>
        <begin position="14"/>
        <end position="92"/>
    </location>
</feature>
<accession>A0A919VU32</accession>
<gene>
    <name evidence="3" type="ORF">Aau02nite_83420</name>
</gene>
<dbReference type="CDD" id="cd16936">
    <property type="entry name" value="HATPase_RsbW-like"/>
    <property type="match status" value="1"/>
</dbReference>
<reference evidence="3" key="1">
    <citation type="submission" date="2021-03" db="EMBL/GenBank/DDBJ databases">
        <title>Whole genome shotgun sequence of Actinoplanes auranticolor NBRC 12245.</title>
        <authorList>
            <person name="Komaki H."/>
            <person name="Tamura T."/>
        </authorList>
    </citation>
    <scope>NUCLEOTIDE SEQUENCE</scope>
    <source>
        <strain evidence="3">NBRC 12245</strain>
    </source>
</reference>
<dbReference type="AlphaFoldDB" id="A0A919VU32"/>
<evidence type="ECO:0000259" key="2">
    <source>
        <dbReference type="PROSITE" id="PS50801"/>
    </source>
</evidence>
<dbReference type="Gene3D" id="3.30.750.24">
    <property type="entry name" value="STAS domain"/>
    <property type="match status" value="1"/>
</dbReference>
<dbReference type="SUPFAM" id="SSF52091">
    <property type="entry name" value="SpoIIaa-like"/>
    <property type="match status" value="1"/>
</dbReference>
<dbReference type="InterPro" id="IPR050267">
    <property type="entry name" value="Anti-sigma-factor_SerPK"/>
</dbReference>
<evidence type="ECO:0000313" key="4">
    <source>
        <dbReference type="Proteomes" id="UP000681340"/>
    </source>
</evidence>
<dbReference type="PROSITE" id="PS50801">
    <property type="entry name" value="STAS"/>
    <property type="match status" value="1"/>
</dbReference>
<sequence>MSVDCTVSDDGRRLIAELSGALGLGDVADLRVKLLKCLAEQPEALLIDLSALTLTDPLALHVFVAVRRQAARWPGIPFLLCAAEPYTGNLLRGAAYRTVPRFPTLQAAREHAGLERHTLSVLSDELLPISGAARQARNVATDACLRWDLPDLLAPASLVASELVSNVVDHAHTMMTLRVTLRPRFLHIAVRDGVAGEPLRRVNEGAASMRGRGLLLVEATAHSWGWLPTDNGKVVWASLQVS</sequence>
<dbReference type="Gene3D" id="3.30.565.10">
    <property type="entry name" value="Histidine kinase-like ATPase, C-terminal domain"/>
    <property type="match status" value="1"/>
</dbReference>
<dbReference type="Pfam" id="PF01740">
    <property type="entry name" value="STAS"/>
    <property type="match status" value="1"/>
</dbReference>
<dbReference type="InterPro" id="IPR036890">
    <property type="entry name" value="HATPase_C_sf"/>
</dbReference>
<comment type="caution">
    <text evidence="3">The sequence shown here is derived from an EMBL/GenBank/DDBJ whole genome shotgun (WGS) entry which is preliminary data.</text>
</comment>
<keyword evidence="1" id="KW-0808">Transferase</keyword>
<dbReference type="InterPro" id="IPR003594">
    <property type="entry name" value="HATPase_dom"/>
</dbReference>
<proteinExistence type="predicted"/>
<name>A0A919VU32_9ACTN</name>
<keyword evidence="1" id="KW-0723">Serine/threonine-protein kinase</keyword>
<dbReference type="InterPro" id="IPR002645">
    <property type="entry name" value="STAS_dom"/>
</dbReference>
<evidence type="ECO:0000313" key="3">
    <source>
        <dbReference type="EMBL" id="GIM78954.1"/>
    </source>
</evidence>
<keyword evidence="1" id="KW-0418">Kinase</keyword>
<dbReference type="Proteomes" id="UP000681340">
    <property type="component" value="Unassembled WGS sequence"/>
</dbReference>
<protein>
    <recommendedName>
        <fullName evidence="2">STAS domain-containing protein</fullName>
    </recommendedName>
</protein>
<dbReference type="PANTHER" id="PTHR35526">
    <property type="entry name" value="ANTI-SIGMA-F FACTOR RSBW-RELATED"/>
    <property type="match status" value="1"/>
</dbReference>
<dbReference type="EMBL" id="BOQL01000078">
    <property type="protein sequence ID" value="GIM78954.1"/>
    <property type="molecule type" value="Genomic_DNA"/>
</dbReference>
<evidence type="ECO:0000256" key="1">
    <source>
        <dbReference type="ARBA" id="ARBA00022527"/>
    </source>
</evidence>
<dbReference type="RefSeq" id="WP_212994137.1">
    <property type="nucleotide sequence ID" value="NZ_BAABEA010000022.1"/>
</dbReference>
<dbReference type="PANTHER" id="PTHR35526:SF3">
    <property type="entry name" value="ANTI-SIGMA-F FACTOR RSBW"/>
    <property type="match status" value="1"/>
</dbReference>
<dbReference type="SUPFAM" id="SSF55874">
    <property type="entry name" value="ATPase domain of HSP90 chaperone/DNA topoisomerase II/histidine kinase"/>
    <property type="match status" value="1"/>
</dbReference>
<keyword evidence="4" id="KW-1185">Reference proteome</keyword>
<organism evidence="3 4">
    <name type="scientific">Actinoplanes auranticolor</name>
    <dbReference type="NCBI Taxonomy" id="47988"/>
    <lineage>
        <taxon>Bacteria</taxon>
        <taxon>Bacillati</taxon>
        <taxon>Actinomycetota</taxon>
        <taxon>Actinomycetes</taxon>
        <taxon>Micromonosporales</taxon>
        <taxon>Micromonosporaceae</taxon>
        <taxon>Actinoplanes</taxon>
    </lineage>
</organism>